<reference evidence="2" key="1">
    <citation type="submission" date="2015-07" db="EMBL/GenBank/DDBJ databases">
        <title>Draft Genome Sequence of Oceanobacillus picturae Heshi-B3 that Was Isolated from Fermented Rice Bran with Aging Salted Mackerel, Which Was Named Heshiko as Traditional Fermented Seafood in Japan.</title>
        <authorList>
            <person name="Akuzawa S."/>
            <person name="Nakagawa J."/>
            <person name="Kanekatsu T."/>
            <person name="Kanesaki Y."/>
            <person name="Suzuki T."/>
        </authorList>
    </citation>
    <scope>NUCLEOTIDE SEQUENCE [LARGE SCALE GENOMIC DNA]</scope>
    <source>
        <strain evidence="2">Heshi-B3</strain>
    </source>
</reference>
<proteinExistence type="predicted"/>
<dbReference type="AlphaFoldDB" id="A0A0U9H7T5"/>
<dbReference type="RefSeq" id="WP_058950198.1">
    <property type="nucleotide sequence ID" value="NZ_BBXV01000023.1"/>
</dbReference>
<organism evidence="1 2">
    <name type="scientific">Oceanobacillus picturae</name>
    <dbReference type="NCBI Taxonomy" id="171693"/>
    <lineage>
        <taxon>Bacteria</taxon>
        <taxon>Bacillati</taxon>
        <taxon>Bacillota</taxon>
        <taxon>Bacilli</taxon>
        <taxon>Bacillales</taxon>
        <taxon>Bacillaceae</taxon>
        <taxon>Oceanobacillus</taxon>
    </lineage>
</organism>
<gene>
    <name evidence="1" type="ORF">OPHB3_1987</name>
</gene>
<dbReference type="OrthoDB" id="9954632at2"/>
<sequence>MKILTNNQYEQLLDKAYQRGHGKGKAEGYDMGYNQGLHDGLTREKEGVHINSNGMYHFKDGKSKAVTRLVTNES</sequence>
<keyword evidence="1" id="KW-0969">Cilium</keyword>
<dbReference type="EMBL" id="BBXV01000023">
    <property type="protein sequence ID" value="GAQ18048.1"/>
    <property type="molecule type" value="Genomic_DNA"/>
</dbReference>
<protein>
    <submittedName>
        <fullName evidence="1">Flagellar assembly protein FliH</fullName>
    </submittedName>
</protein>
<evidence type="ECO:0000313" key="1">
    <source>
        <dbReference type="EMBL" id="GAQ18048.1"/>
    </source>
</evidence>
<evidence type="ECO:0000313" key="2">
    <source>
        <dbReference type="Proteomes" id="UP000052946"/>
    </source>
</evidence>
<name>A0A0U9H7T5_9BACI</name>
<reference evidence="1 2" key="2">
    <citation type="journal article" date="2016" name="Genome Announc.">
        <title>Draft Genome Sequence of Oceanobacillus picturae Heshi-B3, Isolated from Fermented Rice Bran in a Traditional Japanese Seafood Dish.</title>
        <authorList>
            <person name="Akuzawa S."/>
            <person name="Nagaoka J."/>
            <person name="Kanekatsu M."/>
            <person name="Kanesaki Y."/>
            <person name="Suzuki T."/>
        </authorList>
    </citation>
    <scope>NUCLEOTIDE SEQUENCE [LARGE SCALE GENOMIC DNA]</scope>
    <source>
        <strain evidence="1 2">Heshi-B3</strain>
    </source>
</reference>
<accession>A0A0U9H7T5</accession>
<keyword evidence="1" id="KW-0282">Flagellum</keyword>
<keyword evidence="1" id="KW-0966">Cell projection</keyword>
<comment type="caution">
    <text evidence="1">The sequence shown here is derived from an EMBL/GenBank/DDBJ whole genome shotgun (WGS) entry which is preliminary data.</text>
</comment>
<dbReference type="Proteomes" id="UP000052946">
    <property type="component" value="Unassembled WGS sequence"/>
</dbReference>